<dbReference type="InterPro" id="IPR029068">
    <property type="entry name" value="Glyas_Bleomycin-R_OHBP_Dase"/>
</dbReference>
<proteinExistence type="predicted"/>
<gene>
    <name evidence="2" type="ORF">G6N76_07110</name>
</gene>
<evidence type="ECO:0000313" key="3">
    <source>
        <dbReference type="Proteomes" id="UP000477849"/>
    </source>
</evidence>
<dbReference type="InterPro" id="IPR037523">
    <property type="entry name" value="VOC_core"/>
</dbReference>
<dbReference type="PANTHER" id="PTHR33993">
    <property type="entry name" value="GLYOXALASE-RELATED"/>
    <property type="match status" value="1"/>
</dbReference>
<protein>
    <submittedName>
        <fullName evidence="2">VOC family protein</fullName>
    </submittedName>
</protein>
<evidence type="ECO:0000259" key="1">
    <source>
        <dbReference type="PROSITE" id="PS51819"/>
    </source>
</evidence>
<name>A0A6M1S4R3_9HYPH</name>
<dbReference type="Pfam" id="PF00903">
    <property type="entry name" value="Glyoxalase"/>
    <property type="match status" value="2"/>
</dbReference>
<dbReference type="SUPFAM" id="SSF54593">
    <property type="entry name" value="Glyoxalase/Bleomycin resistance protein/Dihydroxybiphenyl dioxygenase"/>
    <property type="match status" value="2"/>
</dbReference>
<keyword evidence="3" id="KW-1185">Reference proteome</keyword>
<dbReference type="EMBL" id="JAAKZH010000002">
    <property type="protein sequence ID" value="NGO63438.1"/>
    <property type="molecule type" value="Genomic_DNA"/>
</dbReference>
<dbReference type="PROSITE" id="PS51819">
    <property type="entry name" value="VOC"/>
    <property type="match status" value="2"/>
</dbReference>
<dbReference type="InterPro" id="IPR052164">
    <property type="entry name" value="Anthracycline_SecMetBiosynth"/>
</dbReference>
<accession>A0A6M1S4R3</accession>
<evidence type="ECO:0000313" key="2">
    <source>
        <dbReference type="EMBL" id="NGO63438.1"/>
    </source>
</evidence>
<sequence length="258" mass="27701">MQGGFIWYELMTPDPVAATDFYSKVTGWTAKDSGMPGMSYTLFNVPGFEMGVAGVMELTPEFTARNIPPNWTGYVWVDDVDAKAKEFADNGGAVHHQPQDIPGIGRFAVVADPQGAVLSLFKPNMPDGPMPPAPATGTQGTFGWHELMAGNGEEAFAFYSKMFGWTKDMAVDMGDMGVYQCFAQEGTPIGGMMTKPAEVSAPFWGYYVNVDGIDAALERVKAGGGTIIFGPQEVPGGSFILQCVDPQGAYFCLVSTKR</sequence>
<comment type="caution">
    <text evidence="2">The sequence shown here is derived from an EMBL/GenBank/DDBJ whole genome shotgun (WGS) entry which is preliminary data.</text>
</comment>
<dbReference type="AlphaFoldDB" id="A0A6M1S4R3"/>
<dbReference type="InterPro" id="IPR004360">
    <property type="entry name" value="Glyas_Fos-R_dOase_dom"/>
</dbReference>
<feature type="domain" description="VOC" evidence="1">
    <location>
        <begin position="4"/>
        <end position="123"/>
    </location>
</feature>
<dbReference type="PANTHER" id="PTHR33993:SF14">
    <property type="entry name" value="GB|AAF24581.1"/>
    <property type="match status" value="1"/>
</dbReference>
<dbReference type="CDD" id="cd07247">
    <property type="entry name" value="SgaA_N_like"/>
    <property type="match status" value="2"/>
</dbReference>
<feature type="domain" description="VOC" evidence="1">
    <location>
        <begin position="141"/>
        <end position="256"/>
    </location>
</feature>
<dbReference type="Proteomes" id="UP000477849">
    <property type="component" value="Unassembled WGS sequence"/>
</dbReference>
<reference evidence="2 3" key="1">
    <citation type="submission" date="2020-02" db="EMBL/GenBank/DDBJ databases">
        <title>Genome sequence of the type strain CCBAU10050 of Rhizobium daejeonense.</title>
        <authorList>
            <person name="Gao J."/>
            <person name="Sun J."/>
        </authorList>
    </citation>
    <scope>NUCLEOTIDE SEQUENCE [LARGE SCALE GENOMIC DNA]</scope>
    <source>
        <strain evidence="2 3">CCBAU10050</strain>
    </source>
</reference>
<organism evidence="2 3">
    <name type="scientific">Rhizobium daejeonense</name>
    <dbReference type="NCBI Taxonomy" id="240521"/>
    <lineage>
        <taxon>Bacteria</taxon>
        <taxon>Pseudomonadati</taxon>
        <taxon>Pseudomonadota</taxon>
        <taxon>Alphaproteobacteria</taxon>
        <taxon>Hyphomicrobiales</taxon>
        <taxon>Rhizobiaceae</taxon>
        <taxon>Rhizobium/Agrobacterium group</taxon>
        <taxon>Rhizobium</taxon>
    </lineage>
</organism>
<dbReference type="Gene3D" id="3.10.180.10">
    <property type="entry name" value="2,3-Dihydroxybiphenyl 1,2-Dioxygenase, domain 1"/>
    <property type="match status" value="2"/>
</dbReference>